<keyword evidence="3" id="KW-1185">Reference proteome</keyword>
<evidence type="ECO:0000313" key="2">
    <source>
        <dbReference type="EMBL" id="GAA0562770.1"/>
    </source>
</evidence>
<dbReference type="Proteomes" id="UP001499951">
    <property type="component" value="Unassembled WGS sequence"/>
</dbReference>
<feature type="region of interest" description="Disordered" evidence="1">
    <location>
        <begin position="71"/>
        <end position="128"/>
    </location>
</feature>
<gene>
    <name evidence="2" type="ORF">GCM10008942_09020</name>
</gene>
<feature type="compositionally biased region" description="Pro residues" evidence="1">
    <location>
        <begin position="93"/>
        <end position="107"/>
    </location>
</feature>
<accession>A0ABN1EBZ4</accession>
<comment type="caution">
    <text evidence="2">The sequence shown here is derived from an EMBL/GenBank/DDBJ whole genome shotgun (WGS) entry which is preliminary data.</text>
</comment>
<sequence>MSEQVFADGIGPIVVVGGTVRLDFITFIPDEGEAGSRPKPAVQHRLFMPTEAFLMAARRFSEAAEAIAKLEQERAAQGGTAAAPAPVSSPVSQPVPRPVTPQAPEPAKPIAAANEPFPPVERPKPPFP</sequence>
<evidence type="ECO:0008006" key="4">
    <source>
        <dbReference type="Google" id="ProtNLM"/>
    </source>
</evidence>
<evidence type="ECO:0000256" key="1">
    <source>
        <dbReference type="SAM" id="MobiDB-lite"/>
    </source>
</evidence>
<organism evidence="2 3">
    <name type="scientific">Rhizomicrobium electricum</name>
    <dbReference type="NCBI Taxonomy" id="480070"/>
    <lineage>
        <taxon>Bacteria</taxon>
        <taxon>Pseudomonadati</taxon>
        <taxon>Pseudomonadota</taxon>
        <taxon>Alphaproteobacteria</taxon>
        <taxon>Micropepsales</taxon>
        <taxon>Micropepsaceae</taxon>
        <taxon>Rhizomicrobium</taxon>
    </lineage>
</organism>
<dbReference type="EMBL" id="BAAADD010000002">
    <property type="protein sequence ID" value="GAA0562770.1"/>
    <property type="molecule type" value="Genomic_DNA"/>
</dbReference>
<evidence type="ECO:0000313" key="3">
    <source>
        <dbReference type="Proteomes" id="UP001499951"/>
    </source>
</evidence>
<protein>
    <recommendedName>
        <fullName evidence="4">SpoVG family protein</fullName>
    </recommendedName>
</protein>
<reference evidence="2 3" key="1">
    <citation type="journal article" date="2019" name="Int. J. Syst. Evol. Microbiol.">
        <title>The Global Catalogue of Microorganisms (GCM) 10K type strain sequencing project: providing services to taxonomists for standard genome sequencing and annotation.</title>
        <authorList>
            <consortium name="The Broad Institute Genomics Platform"/>
            <consortium name="The Broad Institute Genome Sequencing Center for Infectious Disease"/>
            <person name="Wu L."/>
            <person name="Ma J."/>
        </authorList>
    </citation>
    <scope>NUCLEOTIDE SEQUENCE [LARGE SCALE GENOMIC DNA]</scope>
    <source>
        <strain evidence="2 3">JCM 15089</strain>
    </source>
</reference>
<dbReference type="RefSeq" id="WP_166932428.1">
    <property type="nucleotide sequence ID" value="NZ_BAAADD010000002.1"/>
</dbReference>
<feature type="compositionally biased region" description="Low complexity" evidence="1">
    <location>
        <begin position="75"/>
        <end position="92"/>
    </location>
</feature>
<proteinExistence type="predicted"/>
<name>A0ABN1EBZ4_9PROT</name>